<dbReference type="InterPro" id="IPR018247">
    <property type="entry name" value="EF_Hand_1_Ca_BS"/>
</dbReference>
<sequence>MGNAQKRLRQIAEDIVGREGGYVNDPDDPGGATKFGVTLATLVRLGRDNNGDGRVNHSDVRALTKDQAVEIFLQHYFVEPRIGELPDAVQATVFDMYVNAGANAVKILQRLLNDMGMQVSVDGVIGPQTITAAAKAISVAPNHLADAYGIARRNYYFALADRRPASRKFARSRSGGKGGWIKRAEEFISPRFHLSQSEFQKRVAAWA</sequence>
<evidence type="ECO:0000259" key="2">
    <source>
        <dbReference type="Pfam" id="PF09374"/>
    </source>
</evidence>
<dbReference type="SUPFAM" id="SSF53955">
    <property type="entry name" value="Lysozyme-like"/>
    <property type="match status" value="1"/>
</dbReference>
<protein>
    <submittedName>
        <fullName evidence="3">Predicted Peptidoglycan domain-containing protein</fullName>
    </submittedName>
</protein>
<feature type="domain" description="Peptidoglycan binding" evidence="2">
    <location>
        <begin position="103"/>
        <end position="185"/>
    </location>
</feature>
<dbReference type="CDD" id="cd13926">
    <property type="entry name" value="N-acetylmuramidase_GH108"/>
    <property type="match status" value="1"/>
</dbReference>
<dbReference type="AlphaFoldDB" id="A0A1H5S6E3"/>
<dbReference type="InterPro" id="IPR018537">
    <property type="entry name" value="Peptidoglycan-bd_3"/>
</dbReference>
<dbReference type="PROSITE" id="PS00018">
    <property type="entry name" value="EF_HAND_1"/>
    <property type="match status" value="1"/>
</dbReference>
<evidence type="ECO:0000313" key="3">
    <source>
        <dbReference type="EMBL" id="SEF46175.1"/>
    </source>
</evidence>
<dbReference type="InterPro" id="IPR023346">
    <property type="entry name" value="Lysozyme-like_dom_sf"/>
</dbReference>
<organism evidence="3 4">
    <name type="scientific">Thalassococcus halodurans</name>
    <dbReference type="NCBI Taxonomy" id="373675"/>
    <lineage>
        <taxon>Bacteria</taxon>
        <taxon>Pseudomonadati</taxon>
        <taxon>Pseudomonadota</taxon>
        <taxon>Alphaproteobacteria</taxon>
        <taxon>Rhodobacterales</taxon>
        <taxon>Roseobacteraceae</taxon>
        <taxon>Thalassococcus</taxon>
    </lineage>
</organism>
<reference evidence="3 4" key="1">
    <citation type="submission" date="2016-10" db="EMBL/GenBank/DDBJ databases">
        <authorList>
            <person name="de Groot N.N."/>
        </authorList>
    </citation>
    <scope>NUCLEOTIDE SEQUENCE [LARGE SCALE GENOMIC DNA]</scope>
    <source>
        <strain evidence="3 4">DSM 26915</strain>
    </source>
</reference>
<dbReference type="Gene3D" id="1.20.141.10">
    <property type="entry name" value="Chitosanase, subunit A, domain 1"/>
    <property type="match status" value="1"/>
</dbReference>
<evidence type="ECO:0000259" key="1">
    <source>
        <dbReference type="Pfam" id="PF05838"/>
    </source>
</evidence>
<dbReference type="EMBL" id="FNUZ01000001">
    <property type="protein sequence ID" value="SEF46175.1"/>
    <property type="molecule type" value="Genomic_DNA"/>
</dbReference>
<dbReference type="NCBIfam" id="NF040573">
    <property type="entry name" value="holin_dep_muram"/>
    <property type="match status" value="1"/>
</dbReference>
<dbReference type="InterPro" id="IPR008565">
    <property type="entry name" value="TtsA-like_GH18_dom"/>
</dbReference>
<evidence type="ECO:0000313" key="4">
    <source>
        <dbReference type="Proteomes" id="UP000236752"/>
    </source>
</evidence>
<dbReference type="Pfam" id="PF09374">
    <property type="entry name" value="PG_binding_3"/>
    <property type="match status" value="1"/>
</dbReference>
<accession>A0A1H5S6E3</accession>
<name>A0A1H5S6E3_9RHOB</name>
<feature type="domain" description="TtsA-like Glycoside hydrolase family 108" evidence="1">
    <location>
        <begin position="13"/>
        <end position="101"/>
    </location>
</feature>
<dbReference type="RefSeq" id="WP_103908546.1">
    <property type="nucleotide sequence ID" value="NZ_FNUZ01000001.1"/>
</dbReference>
<keyword evidence="4" id="KW-1185">Reference proteome</keyword>
<gene>
    <name evidence="3" type="ORF">SAMN04488045_0120</name>
</gene>
<dbReference type="Proteomes" id="UP000236752">
    <property type="component" value="Unassembled WGS sequence"/>
</dbReference>
<dbReference type="OrthoDB" id="9815229at2"/>
<dbReference type="Pfam" id="PF05838">
    <property type="entry name" value="Glyco_hydro_108"/>
    <property type="match status" value="1"/>
</dbReference>
<proteinExistence type="predicted"/>